<evidence type="ECO:0000256" key="1">
    <source>
        <dbReference type="SAM" id="MobiDB-lite"/>
    </source>
</evidence>
<protein>
    <submittedName>
        <fullName evidence="2">Uncharacterized protein</fullName>
    </submittedName>
</protein>
<name>A0A511FHA8_9CELL</name>
<dbReference type="Proteomes" id="UP000321723">
    <property type="component" value="Unassembled WGS sequence"/>
</dbReference>
<feature type="region of interest" description="Disordered" evidence="1">
    <location>
        <begin position="50"/>
        <end position="71"/>
    </location>
</feature>
<accession>A0A511FHA8</accession>
<dbReference type="AlphaFoldDB" id="A0A511FHA8"/>
<organism evidence="2 4">
    <name type="scientific">Cellulomonas hominis</name>
    <dbReference type="NCBI Taxonomy" id="156981"/>
    <lineage>
        <taxon>Bacteria</taxon>
        <taxon>Bacillati</taxon>
        <taxon>Actinomycetota</taxon>
        <taxon>Actinomycetes</taxon>
        <taxon>Micrococcales</taxon>
        <taxon>Cellulomonadaceae</taxon>
        <taxon>Cellulomonas</taxon>
    </lineage>
</organism>
<proteinExistence type="predicted"/>
<reference evidence="2 4" key="1">
    <citation type="submission" date="2019-07" db="EMBL/GenBank/DDBJ databases">
        <title>Whole genome shotgun sequence of Cellulomonas hominis NBRC 16055.</title>
        <authorList>
            <person name="Hosoyama A."/>
            <person name="Uohara A."/>
            <person name="Ohji S."/>
            <person name="Ichikawa N."/>
        </authorList>
    </citation>
    <scope>NUCLEOTIDE SEQUENCE [LARGE SCALE GENOMIC DNA]</scope>
    <source>
        <strain evidence="2 4">NBRC 16055</strain>
    </source>
</reference>
<comment type="caution">
    <text evidence="2">The sequence shown here is derived from an EMBL/GenBank/DDBJ whole genome shotgun (WGS) entry which is preliminary data.</text>
</comment>
<gene>
    <name evidence="2" type="ORF">CHO01_37070</name>
    <name evidence="3" type="ORF">HNR08_003443</name>
</gene>
<evidence type="ECO:0000313" key="3">
    <source>
        <dbReference type="EMBL" id="MBB5474707.1"/>
    </source>
</evidence>
<keyword evidence="4" id="KW-1185">Reference proteome</keyword>
<reference evidence="3 5" key="2">
    <citation type="submission" date="2020-08" db="EMBL/GenBank/DDBJ databases">
        <title>Sequencing the genomes of 1000 actinobacteria strains.</title>
        <authorList>
            <person name="Klenk H.-P."/>
        </authorList>
    </citation>
    <scope>NUCLEOTIDE SEQUENCE [LARGE SCALE GENOMIC DNA]</scope>
    <source>
        <strain evidence="3 5">DSM 9581</strain>
    </source>
</reference>
<dbReference type="Proteomes" id="UP000564629">
    <property type="component" value="Unassembled WGS sequence"/>
</dbReference>
<evidence type="ECO:0000313" key="2">
    <source>
        <dbReference type="EMBL" id="GEL48591.1"/>
    </source>
</evidence>
<evidence type="ECO:0000313" key="5">
    <source>
        <dbReference type="Proteomes" id="UP000564629"/>
    </source>
</evidence>
<sequence>MDLTAAGAAREVRPTCPVHDIRDCSSLLNGCSLPIQMVAYGQQLLDHVRAKRSPIRPAPRQARDGQAGACP</sequence>
<dbReference type="EMBL" id="JACHDN010000001">
    <property type="protein sequence ID" value="MBB5474707.1"/>
    <property type="molecule type" value="Genomic_DNA"/>
</dbReference>
<dbReference type="EMBL" id="BJVQ01000088">
    <property type="protein sequence ID" value="GEL48591.1"/>
    <property type="molecule type" value="Genomic_DNA"/>
</dbReference>
<evidence type="ECO:0000313" key="4">
    <source>
        <dbReference type="Proteomes" id="UP000321723"/>
    </source>
</evidence>